<reference evidence="1 2" key="1">
    <citation type="journal article" date="2014" name="Nat. Commun.">
        <title>Molecular traces of alternative social organization in a termite genome.</title>
        <authorList>
            <person name="Terrapon N."/>
            <person name="Li C."/>
            <person name="Robertson H.M."/>
            <person name="Ji L."/>
            <person name="Meng X."/>
            <person name="Booth W."/>
            <person name="Chen Z."/>
            <person name="Childers C.P."/>
            <person name="Glastad K.M."/>
            <person name="Gokhale K."/>
            <person name="Gowin J."/>
            <person name="Gronenberg W."/>
            <person name="Hermansen R.A."/>
            <person name="Hu H."/>
            <person name="Hunt B.G."/>
            <person name="Huylmans A.K."/>
            <person name="Khalil S.M."/>
            <person name="Mitchell R.D."/>
            <person name="Munoz-Torres M.C."/>
            <person name="Mustard J.A."/>
            <person name="Pan H."/>
            <person name="Reese J.T."/>
            <person name="Scharf M.E."/>
            <person name="Sun F."/>
            <person name="Vogel H."/>
            <person name="Xiao J."/>
            <person name="Yang W."/>
            <person name="Yang Z."/>
            <person name="Yang Z."/>
            <person name="Zhou J."/>
            <person name="Zhu J."/>
            <person name="Brent C.S."/>
            <person name="Elsik C.G."/>
            <person name="Goodisman M.A."/>
            <person name="Liberles D.A."/>
            <person name="Roe R.M."/>
            <person name="Vargo E.L."/>
            <person name="Vilcinskas A."/>
            <person name="Wang J."/>
            <person name="Bornberg-Bauer E."/>
            <person name="Korb J."/>
            <person name="Zhang G."/>
            <person name="Liebig J."/>
        </authorList>
    </citation>
    <scope>NUCLEOTIDE SEQUENCE [LARGE SCALE GENOMIC DNA]</scope>
    <source>
        <tissue evidence="1">Whole organism</tissue>
    </source>
</reference>
<dbReference type="EMBL" id="KK852548">
    <property type="protein sequence ID" value="KDR21589.1"/>
    <property type="molecule type" value="Genomic_DNA"/>
</dbReference>
<protein>
    <submittedName>
        <fullName evidence="1">Uncharacterized protein</fullName>
    </submittedName>
</protein>
<evidence type="ECO:0000313" key="2">
    <source>
        <dbReference type="Proteomes" id="UP000027135"/>
    </source>
</evidence>
<keyword evidence="2" id="KW-1185">Reference proteome</keyword>
<dbReference type="AlphaFoldDB" id="A0A067RPB9"/>
<proteinExistence type="predicted"/>
<sequence length="124" mass="13758">MSIGTRLSTHSSFIPRRKPLSGRCLNARAGAATDLVSLRVGVFEEAGTRTEEDVTVDVDWRDADSVADVRIFPPSPCCCTHLLLLCVLQLLLHEMEKSFLASAEPQLQEISFFLTLRSLFTCKC</sequence>
<dbReference type="InParanoid" id="A0A067RPB9"/>
<organism evidence="1 2">
    <name type="scientific">Zootermopsis nevadensis</name>
    <name type="common">Dampwood termite</name>
    <dbReference type="NCBI Taxonomy" id="136037"/>
    <lineage>
        <taxon>Eukaryota</taxon>
        <taxon>Metazoa</taxon>
        <taxon>Ecdysozoa</taxon>
        <taxon>Arthropoda</taxon>
        <taxon>Hexapoda</taxon>
        <taxon>Insecta</taxon>
        <taxon>Pterygota</taxon>
        <taxon>Neoptera</taxon>
        <taxon>Polyneoptera</taxon>
        <taxon>Dictyoptera</taxon>
        <taxon>Blattodea</taxon>
        <taxon>Blattoidea</taxon>
        <taxon>Termitoidae</taxon>
        <taxon>Termopsidae</taxon>
        <taxon>Zootermopsis</taxon>
    </lineage>
</organism>
<dbReference type="Proteomes" id="UP000027135">
    <property type="component" value="Unassembled WGS sequence"/>
</dbReference>
<gene>
    <name evidence="1" type="ORF">L798_03542</name>
</gene>
<evidence type="ECO:0000313" key="1">
    <source>
        <dbReference type="EMBL" id="KDR21589.1"/>
    </source>
</evidence>
<name>A0A067RPB9_ZOONE</name>
<accession>A0A067RPB9</accession>